<keyword evidence="1" id="KW-0812">Transmembrane</keyword>
<name>A0AAV7FYY6_DENCH</name>
<proteinExistence type="predicted"/>
<evidence type="ECO:0000313" key="3">
    <source>
        <dbReference type="Proteomes" id="UP000775213"/>
    </source>
</evidence>
<dbReference type="AlphaFoldDB" id="A0AAV7FYY6"/>
<reference evidence="2 3" key="1">
    <citation type="journal article" date="2021" name="Hortic Res">
        <title>Chromosome-scale assembly of the Dendrobium chrysotoxum genome enhances the understanding of orchid evolution.</title>
        <authorList>
            <person name="Zhang Y."/>
            <person name="Zhang G.Q."/>
            <person name="Zhang D."/>
            <person name="Liu X.D."/>
            <person name="Xu X.Y."/>
            <person name="Sun W.H."/>
            <person name="Yu X."/>
            <person name="Zhu X."/>
            <person name="Wang Z.W."/>
            <person name="Zhao X."/>
            <person name="Zhong W.Y."/>
            <person name="Chen H."/>
            <person name="Yin W.L."/>
            <person name="Huang T."/>
            <person name="Niu S.C."/>
            <person name="Liu Z.J."/>
        </authorList>
    </citation>
    <scope>NUCLEOTIDE SEQUENCE [LARGE SCALE GENOMIC DNA]</scope>
    <source>
        <strain evidence="2">Lindl</strain>
    </source>
</reference>
<dbReference type="InterPro" id="IPR016169">
    <property type="entry name" value="FAD-bd_PCMH_sub2"/>
</dbReference>
<protein>
    <submittedName>
        <fullName evidence="2">Uncharacterized protein</fullName>
    </submittedName>
</protein>
<dbReference type="PANTHER" id="PTHR32448">
    <property type="entry name" value="OS08G0158400 PROTEIN"/>
    <property type="match status" value="1"/>
</dbReference>
<evidence type="ECO:0000313" key="2">
    <source>
        <dbReference type="EMBL" id="KAH0449296.1"/>
    </source>
</evidence>
<dbReference type="Gene3D" id="3.30.465.10">
    <property type="match status" value="1"/>
</dbReference>
<keyword evidence="1" id="KW-0472">Membrane</keyword>
<comment type="caution">
    <text evidence="2">The sequence shown here is derived from an EMBL/GenBank/DDBJ whole genome shotgun (WGS) entry which is preliminary data.</text>
</comment>
<accession>A0AAV7FYY6</accession>
<dbReference type="Proteomes" id="UP000775213">
    <property type="component" value="Unassembled WGS sequence"/>
</dbReference>
<dbReference type="Gene3D" id="3.40.462.20">
    <property type="match status" value="1"/>
</dbReference>
<sequence>MVEGYGEDLFWAIRGPGSAGFGVIVSFKVNLVVVPPILTTFNVRKTLRQNATKVVAWWQELVHKFDVNLFISVIAQASTDTDGSKIIQVRIESVLFFYGNTGKPLEILMDRSQGLNISFWQH</sequence>
<dbReference type="EMBL" id="JAGFBR010000019">
    <property type="protein sequence ID" value="KAH0449296.1"/>
    <property type="molecule type" value="Genomic_DNA"/>
</dbReference>
<keyword evidence="3" id="KW-1185">Reference proteome</keyword>
<keyword evidence="1" id="KW-1133">Transmembrane helix</keyword>
<feature type="transmembrane region" description="Helical" evidence="1">
    <location>
        <begin position="20"/>
        <end position="43"/>
    </location>
</feature>
<gene>
    <name evidence="2" type="ORF">IEQ34_023096</name>
</gene>
<evidence type="ECO:0000256" key="1">
    <source>
        <dbReference type="SAM" id="Phobius"/>
    </source>
</evidence>
<organism evidence="2 3">
    <name type="scientific">Dendrobium chrysotoxum</name>
    <name type="common">Orchid</name>
    <dbReference type="NCBI Taxonomy" id="161865"/>
    <lineage>
        <taxon>Eukaryota</taxon>
        <taxon>Viridiplantae</taxon>
        <taxon>Streptophyta</taxon>
        <taxon>Embryophyta</taxon>
        <taxon>Tracheophyta</taxon>
        <taxon>Spermatophyta</taxon>
        <taxon>Magnoliopsida</taxon>
        <taxon>Liliopsida</taxon>
        <taxon>Asparagales</taxon>
        <taxon>Orchidaceae</taxon>
        <taxon>Epidendroideae</taxon>
        <taxon>Malaxideae</taxon>
        <taxon>Dendrobiinae</taxon>
        <taxon>Dendrobium</taxon>
    </lineage>
</organism>